<dbReference type="RefSeq" id="XP_060341971.1">
    <property type="nucleotide sequence ID" value="XM_060499539.1"/>
</dbReference>
<accession>A0ABQ9RZY0</accession>
<feature type="region of interest" description="Disordered" evidence="1">
    <location>
        <begin position="608"/>
        <end position="683"/>
    </location>
</feature>
<gene>
    <name evidence="2" type="ORF">CPAR01_15290</name>
</gene>
<feature type="compositionally biased region" description="Polar residues" evidence="1">
    <location>
        <begin position="729"/>
        <end position="742"/>
    </location>
</feature>
<keyword evidence="3" id="KW-1185">Reference proteome</keyword>
<feature type="compositionally biased region" description="Low complexity" evidence="1">
    <location>
        <begin position="300"/>
        <end position="327"/>
    </location>
</feature>
<organism evidence="2 3">
    <name type="scientific">Colletotrichum paranaense</name>
    <dbReference type="NCBI Taxonomy" id="1914294"/>
    <lineage>
        <taxon>Eukaryota</taxon>
        <taxon>Fungi</taxon>
        <taxon>Dikarya</taxon>
        <taxon>Ascomycota</taxon>
        <taxon>Pezizomycotina</taxon>
        <taxon>Sordariomycetes</taxon>
        <taxon>Hypocreomycetidae</taxon>
        <taxon>Glomerellales</taxon>
        <taxon>Glomerellaceae</taxon>
        <taxon>Colletotrichum</taxon>
        <taxon>Colletotrichum acutatum species complex</taxon>
    </lineage>
</organism>
<feature type="compositionally biased region" description="Polar residues" evidence="1">
    <location>
        <begin position="653"/>
        <end position="679"/>
    </location>
</feature>
<protein>
    <submittedName>
        <fullName evidence="2">Uncharacterized protein</fullName>
    </submittedName>
</protein>
<feature type="region of interest" description="Disordered" evidence="1">
    <location>
        <begin position="558"/>
        <end position="596"/>
    </location>
</feature>
<evidence type="ECO:0000256" key="1">
    <source>
        <dbReference type="SAM" id="MobiDB-lite"/>
    </source>
</evidence>
<proteinExistence type="predicted"/>
<reference evidence="2 3" key="1">
    <citation type="submission" date="2016-10" db="EMBL/GenBank/DDBJ databases">
        <title>The genome sequence of Colletotrichum fioriniae PJ7.</title>
        <authorList>
            <person name="Baroncelli R."/>
        </authorList>
    </citation>
    <scope>NUCLEOTIDE SEQUENCE [LARGE SCALE GENOMIC DNA]</scope>
    <source>
        <strain evidence="2 3">IMI 384185</strain>
    </source>
</reference>
<feature type="region of interest" description="Disordered" evidence="1">
    <location>
        <begin position="729"/>
        <end position="748"/>
    </location>
</feature>
<sequence>MHDMPQSPPCGSSDDNGAVIPTTAGLPVEPTCPDKEVEASAPRGPTAETHATGESSHQSSSHGRLIAFQNDYNRSDDFLVNGGNTHESRKSYLARLRETIANFDDVFTKNSADGVNWLQIFPKLSSKHHGKFTPKGPGTTSLEKARAQTTSERSERLIESVSSAADSTIQTGSIFDDQVSQQSISDTTASSFFEDDSLGPFQEGHQKPCSIDGDHSDDSSENNFGQDEERLESDDQYPLESSIRRVLAASPKYAVAVVDVLQRRLQDFIPRSHDSSEVSTLLMGILCTLGNHAKYEAVDGGSSSKGKRSTGPGKQSSATPASATISTRLSPPLKTKRGRDDDEDEDKEQEVPPAKKARCDELGKHLLCPYFMRYRKLVGGACRAPTSFRTFSDLKNHLHSMHFGCSQDELHMDEDDWKAIEEVLKEASKTRPKKGTDASYEKHLGTFQKVWSILFPDCGPWTQSPFCEDNENLITEVGFCNDYRDFITGKVEEVSRSMFDSEAQQAFERGEVSSPTEFRASRNMVGEMMKRLYEIVVVHKPEVADQFRDIFTSTTTGMMGGQRVGSQNISVDEDPGLSRATADTQELGPSHPSQVTFKLPLYGREDFSHPGSTSVASHETLVQPDSATPHSKGGKILCDQEPQETGPRHIQRDSSQTFGNMNNHPQEDSAGTPSSQIPKSSLAEEPATPFLDEMEFPMSVDGGFDWNMLQWEETASTLVGRDQYLLPQSNEDTEESWQQSDNMAGAQI</sequence>
<name>A0ABQ9RZY0_9PEZI</name>
<feature type="region of interest" description="Disordered" evidence="1">
    <location>
        <begin position="128"/>
        <end position="164"/>
    </location>
</feature>
<feature type="compositionally biased region" description="Polar residues" evidence="1">
    <location>
        <begin position="52"/>
        <end position="62"/>
    </location>
</feature>
<feature type="region of interest" description="Disordered" evidence="1">
    <location>
        <begin position="1"/>
        <end position="62"/>
    </location>
</feature>
<feature type="compositionally biased region" description="Polar residues" evidence="1">
    <location>
        <begin position="138"/>
        <end position="151"/>
    </location>
</feature>
<evidence type="ECO:0000313" key="3">
    <source>
        <dbReference type="Proteomes" id="UP001241169"/>
    </source>
</evidence>
<feature type="region of interest" description="Disordered" evidence="1">
    <location>
        <begin position="298"/>
        <end position="356"/>
    </location>
</feature>
<dbReference type="Proteomes" id="UP001241169">
    <property type="component" value="Unassembled WGS sequence"/>
</dbReference>
<comment type="caution">
    <text evidence="2">The sequence shown here is derived from an EMBL/GenBank/DDBJ whole genome shotgun (WGS) entry which is preliminary data.</text>
</comment>
<dbReference type="GeneID" id="85383438"/>
<feature type="region of interest" description="Disordered" evidence="1">
    <location>
        <begin position="195"/>
        <end position="237"/>
    </location>
</feature>
<evidence type="ECO:0000313" key="2">
    <source>
        <dbReference type="EMBL" id="KAK1520239.1"/>
    </source>
</evidence>
<dbReference type="EMBL" id="MOPA01000018">
    <property type="protein sequence ID" value="KAK1520239.1"/>
    <property type="molecule type" value="Genomic_DNA"/>
</dbReference>